<dbReference type="Pfam" id="PF02826">
    <property type="entry name" value="2-Hacid_dh_C"/>
    <property type="match status" value="1"/>
</dbReference>
<protein>
    <submittedName>
        <fullName evidence="4">Phosphoglycerate dehydrogenase-like enzyme</fullName>
    </submittedName>
</protein>
<dbReference type="GO" id="GO:0016616">
    <property type="term" value="F:oxidoreductase activity, acting on the CH-OH group of donors, NAD or NADP as acceptor"/>
    <property type="evidence" value="ECO:0007669"/>
    <property type="project" value="InterPro"/>
</dbReference>
<dbReference type="GO" id="GO:0051287">
    <property type="term" value="F:NAD binding"/>
    <property type="evidence" value="ECO:0007669"/>
    <property type="project" value="InterPro"/>
</dbReference>
<dbReference type="PANTHER" id="PTHR43333:SF1">
    <property type="entry name" value="D-ISOMER SPECIFIC 2-HYDROXYACID DEHYDROGENASE NAD-BINDING DOMAIN-CONTAINING PROTEIN"/>
    <property type="match status" value="1"/>
</dbReference>
<accession>A0A288QAW2</accession>
<keyword evidence="5" id="KW-1185">Reference proteome</keyword>
<dbReference type="AlphaFoldDB" id="A0A288QAW2"/>
<dbReference type="SUPFAM" id="SSF52283">
    <property type="entry name" value="Formate/glycerate dehydrogenase catalytic domain-like"/>
    <property type="match status" value="1"/>
</dbReference>
<dbReference type="KEGG" id="wso:WSWS_01611"/>
<reference evidence="4 5" key="1">
    <citation type="submission" date="2018-07" db="EMBL/GenBank/DDBJ databases">
        <title>Genomic Encyclopedia of Type Strains, Phase III (KMG-III): the genomes of soil and plant-associated and newly described type strains.</title>
        <authorList>
            <person name="Whitman W."/>
        </authorList>
    </citation>
    <scope>NUCLEOTIDE SEQUENCE [LARGE SCALE GENOMIC DNA]</scope>
    <source>
        <strain evidence="4 5">CECT 7031</strain>
    </source>
</reference>
<keyword evidence="2" id="KW-0520">NAD</keyword>
<evidence type="ECO:0000313" key="5">
    <source>
        <dbReference type="Proteomes" id="UP000254912"/>
    </source>
</evidence>
<feature type="domain" description="D-isomer specific 2-hydroxyacid dehydrogenase NAD-binding" evidence="3">
    <location>
        <begin position="93"/>
        <end position="263"/>
    </location>
</feature>
<proteinExistence type="predicted"/>
<keyword evidence="1" id="KW-0560">Oxidoreductase</keyword>
<organism evidence="4 5">
    <name type="scientific">Weissella soli</name>
    <dbReference type="NCBI Taxonomy" id="155866"/>
    <lineage>
        <taxon>Bacteria</taxon>
        <taxon>Bacillati</taxon>
        <taxon>Bacillota</taxon>
        <taxon>Bacilli</taxon>
        <taxon>Lactobacillales</taxon>
        <taxon>Lactobacillaceae</taxon>
        <taxon>Weissella</taxon>
    </lineage>
</organism>
<sequence>MALNSAGYEVIHAAIRDLSDAELVDIDIIYGVDEFLNDILLHILELPNHKLKWLQVVSAGVNYLPLKELQAAGVQVTNASGVKAKPIAQTVMAFLLSFARALNTYEHIHTWNEQTDQYLIDELHIAVFGTGNIGKQVATYLNAFGADVIGISRSGRTSPEFMANYKIDDAPDALAKHKIDVVINTLPGTDETRHYFDDAFFTAQPLFAFINVGRGSTVAQRDLITALQDGQVRFAGLDVTSPEPLPDDNALWTFENVILTQHTSWGEHANKGRRFGKTDLFDIFFANAPTFITNQTLVKNAVDLTKGY</sequence>
<evidence type="ECO:0000256" key="2">
    <source>
        <dbReference type="ARBA" id="ARBA00023027"/>
    </source>
</evidence>
<comment type="caution">
    <text evidence="4">The sequence shown here is derived from an EMBL/GenBank/DDBJ whole genome shotgun (WGS) entry which is preliminary data.</text>
</comment>
<evidence type="ECO:0000256" key="1">
    <source>
        <dbReference type="ARBA" id="ARBA00023002"/>
    </source>
</evidence>
<dbReference type="GeneID" id="94546792"/>
<dbReference type="InterPro" id="IPR006140">
    <property type="entry name" value="D-isomer_DH_NAD-bd"/>
</dbReference>
<dbReference type="Gene3D" id="3.40.50.720">
    <property type="entry name" value="NAD(P)-binding Rossmann-like Domain"/>
    <property type="match status" value="2"/>
</dbReference>
<dbReference type="Proteomes" id="UP000254912">
    <property type="component" value="Unassembled WGS sequence"/>
</dbReference>
<dbReference type="PANTHER" id="PTHR43333">
    <property type="entry name" value="2-HACID_DH_C DOMAIN-CONTAINING PROTEIN"/>
    <property type="match status" value="1"/>
</dbReference>
<dbReference type="RefSeq" id="WP_164699460.1">
    <property type="nucleotide sequence ID" value="NZ_BJYO01000003.1"/>
</dbReference>
<evidence type="ECO:0000313" key="4">
    <source>
        <dbReference type="EMBL" id="RDL06689.1"/>
    </source>
</evidence>
<name>A0A288QAW2_9LACO</name>
<evidence type="ECO:0000259" key="3">
    <source>
        <dbReference type="Pfam" id="PF02826"/>
    </source>
</evidence>
<dbReference type="InterPro" id="IPR036291">
    <property type="entry name" value="NAD(P)-bd_dom_sf"/>
</dbReference>
<dbReference type="SUPFAM" id="SSF51735">
    <property type="entry name" value="NAD(P)-binding Rossmann-fold domains"/>
    <property type="match status" value="1"/>
</dbReference>
<gene>
    <name evidence="4" type="ORF">DFP99_1078</name>
</gene>
<dbReference type="EMBL" id="QRAS01000002">
    <property type="protein sequence ID" value="RDL06689.1"/>
    <property type="molecule type" value="Genomic_DNA"/>
</dbReference>